<comment type="caution">
    <text evidence="1">The sequence shown here is derived from an EMBL/GenBank/DDBJ whole genome shotgun (WGS) entry which is preliminary data.</text>
</comment>
<keyword evidence="2" id="KW-1185">Reference proteome</keyword>
<proteinExistence type="predicted"/>
<evidence type="ECO:0000313" key="1">
    <source>
        <dbReference type="EMBL" id="MBK4725023.1"/>
    </source>
</evidence>
<organism evidence="1 2">
    <name type="scientific">Enterobacter agglomerans</name>
    <name type="common">Erwinia herbicola</name>
    <name type="synonym">Pantoea agglomerans</name>
    <dbReference type="NCBI Taxonomy" id="549"/>
    <lineage>
        <taxon>Bacteria</taxon>
        <taxon>Pseudomonadati</taxon>
        <taxon>Pseudomonadota</taxon>
        <taxon>Gammaproteobacteria</taxon>
        <taxon>Enterobacterales</taxon>
        <taxon>Erwiniaceae</taxon>
        <taxon>Pantoea</taxon>
        <taxon>Pantoea agglomerans group</taxon>
    </lineage>
</organism>
<gene>
    <name evidence="1" type="ORF">JJL49_07280</name>
</gene>
<name>A0ACC5RL00_ENTAG</name>
<sequence>MPKYFTKNTSPVGFYSTKPDDIESVEISDTQWLELVDAQNKGKVIRADAVGFPVIEDMPGPTPEVLMQIAESERQARLSHARDSISIWNTKLLMKRVLTESETEKLGVWMDYIDAVNAVDISDPHWPDVPK</sequence>
<evidence type="ECO:0000313" key="2">
    <source>
        <dbReference type="Proteomes" id="UP000633731"/>
    </source>
</evidence>
<dbReference type="Proteomes" id="UP000633731">
    <property type="component" value="Unassembled WGS sequence"/>
</dbReference>
<reference evidence="1" key="1">
    <citation type="submission" date="2021-01" db="EMBL/GenBank/DDBJ databases">
        <title>Draft genome of Pantoea agglomerans Eh 335.</title>
        <authorList>
            <person name="Emsley S.A."/>
            <person name="Oline D.K."/>
            <person name="Saw J.H."/>
            <person name="Ushijima B."/>
            <person name="Videau P."/>
            <person name="Koyack M.J."/>
        </authorList>
    </citation>
    <scope>NUCLEOTIDE SEQUENCE</scope>
    <source>
        <strain evidence="1">Eh 335</strain>
    </source>
</reference>
<accession>A0ACC5RL00</accession>
<dbReference type="EMBL" id="JAEOXF010000003">
    <property type="protein sequence ID" value="MBK4725023.1"/>
    <property type="molecule type" value="Genomic_DNA"/>
</dbReference>
<protein>
    <submittedName>
        <fullName evidence="1">Tail fiber assembly protein</fullName>
    </submittedName>
</protein>